<keyword evidence="5" id="KW-1035">Host cytoplasm</keyword>
<dbReference type="Pfam" id="PF00959">
    <property type="entry name" value="Phage_lysozyme"/>
    <property type="match status" value="1"/>
</dbReference>
<dbReference type="EC" id="3.2.1.17" evidence="7"/>
<keyword evidence="2 7" id="KW-0929">Antimicrobial</keyword>
<dbReference type="PANTHER" id="PTHR38107">
    <property type="match status" value="1"/>
</dbReference>
<evidence type="ECO:0000256" key="6">
    <source>
        <dbReference type="ARBA" id="ARBA00023295"/>
    </source>
</evidence>
<dbReference type="Proteomes" id="UP000199373">
    <property type="component" value="Unassembled WGS sequence"/>
</dbReference>
<protein>
    <recommendedName>
        <fullName evidence="7">Lysozyme</fullName>
        <ecNumber evidence="7">3.2.1.17</ecNumber>
    </recommendedName>
</protein>
<evidence type="ECO:0000256" key="2">
    <source>
        <dbReference type="ARBA" id="ARBA00022529"/>
    </source>
</evidence>
<organism evidence="8 9">
    <name type="scientific">Prevotella aff. ruminicola Tc2-24</name>
    <dbReference type="NCBI Taxonomy" id="81582"/>
    <lineage>
        <taxon>Bacteria</taxon>
        <taxon>Pseudomonadati</taxon>
        <taxon>Bacteroidota</taxon>
        <taxon>Bacteroidia</taxon>
        <taxon>Bacteroidales</taxon>
        <taxon>Prevotellaceae</taxon>
        <taxon>Prevotella</taxon>
    </lineage>
</organism>
<dbReference type="SUPFAM" id="SSF53955">
    <property type="entry name" value="Lysozyme-like"/>
    <property type="match status" value="1"/>
</dbReference>
<name>A0A1I0NDV0_9BACT</name>
<comment type="catalytic activity">
    <reaction evidence="1 7">
        <text>Hydrolysis of (1-&gt;4)-beta-linkages between N-acetylmuramic acid and N-acetyl-D-glucosamine residues in a peptidoglycan and between N-acetyl-D-glucosamine residues in chitodextrins.</text>
        <dbReference type="EC" id="3.2.1.17"/>
    </reaction>
</comment>
<dbReference type="HAMAP" id="MF_04110">
    <property type="entry name" value="ENDOLYSIN_T4"/>
    <property type="match status" value="1"/>
</dbReference>
<keyword evidence="4 7" id="KW-0378">Hydrolase</keyword>
<dbReference type="GO" id="GO:0042742">
    <property type="term" value="P:defense response to bacterium"/>
    <property type="evidence" value="ECO:0007669"/>
    <property type="project" value="UniProtKB-KW"/>
</dbReference>
<proteinExistence type="inferred from homology"/>
<evidence type="ECO:0000256" key="4">
    <source>
        <dbReference type="ARBA" id="ARBA00022801"/>
    </source>
</evidence>
<dbReference type="EMBL" id="FOIQ01000002">
    <property type="protein sequence ID" value="SEV99482.1"/>
    <property type="molecule type" value="Genomic_DNA"/>
</dbReference>
<dbReference type="GO" id="GO:0016998">
    <property type="term" value="P:cell wall macromolecule catabolic process"/>
    <property type="evidence" value="ECO:0007669"/>
    <property type="project" value="InterPro"/>
</dbReference>
<dbReference type="GO" id="GO:0031640">
    <property type="term" value="P:killing of cells of another organism"/>
    <property type="evidence" value="ECO:0007669"/>
    <property type="project" value="UniProtKB-KW"/>
</dbReference>
<reference evidence="8 9" key="1">
    <citation type="submission" date="2016-10" db="EMBL/GenBank/DDBJ databases">
        <authorList>
            <person name="de Groot N.N."/>
        </authorList>
    </citation>
    <scope>NUCLEOTIDE SEQUENCE [LARGE SCALE GENOMIC DNA]</scope>
    <source>
        <strain evidence="8 9">TC2-24</strain>
    </source>
</reference>
<dbReference type="InterPro" id="IPR023347">
    <property type="entry name" value="Lysozyme_dom_sf"/>
</dbReference>
<dbReference type="InterPro" id="IPR002196">
    <property type="entry name" value="Glyco_hydro_24"/>
</dbReference>
<evidence type="ECO:0000256" key="3">
    <source>
        <dbReference type="ARBA" id="ARBA00022638"/>
    </source>
</evidence>
<evidence type="ECO:0000313" key="8">
    <source>
        <dbReference type="EMBL" id="SEV99482.1"/>
    </source>
</evidence>
<dbReference type="InterPro" id="IPR034690">
    <property type="entry name" value="Endolysin_T4_type"/>
</dbReference>
<evidence type="ECO:0000256" key="5">
    <source>
        <dbReference type="ARBA" id="ARBA00023200"/>
    </source>
</evidence>
<evidence type="ECO:0000313" key="9">
    <source>
        <dbReference type="Proteomes" id="UP000199373"/>
    </source>
</evidence>
<dbReference type="PANTHER" id="PTHR38107:SF3">
    <property type="entry name" value="LYSOZYME RRRD-RELATED"/>
    <property type="match status" value="1"/>
</dbReference>
<comment type="similarity">
    <text evidence="7">Belongs to the glycosyl hydrolase 24 family.</text>
</comment>
<dbReference type="GO" id="GO:0003796">
    <property type="term" value="F:lysozyme activity"/>
    <property type="evidence" value="ECO:0007669"/>
    <property type="project" value="UniProtKB-EC"/>
</dbReference>
<dbReference type="AlphaFoldDB" id="A0A1I0NDV0"/>
<gene>
    <name evidence="8" type="ORF">SAMN04487850_1166</name>
</gene>
<keyword evidence="3 7" id="KW-0081">Bacteriolytic enzyme</keyword>
<evidence type="ECO:0000256" key="1">
    <source>
        <dbReference type="ARBA" id="ARBA00000632"/>
    </source>
</evidence>
<accession>A0A1I0NDV0</accession>
<dbReference type="RefSeq" id="WP_256218951.1">
    <property type="nucleotide sequence ID" value="NZ_FOIQ01000002.1"/>
</dbReference>
<dbReference type="InterPro" id="IPR033907">
    <property type="entry name" value="Endolysin_autolysin"/>
</dbReference>
<dbReference type="GO" id="GO:0009253">
    <property type="term" value="P:peptidoglycan catabolic process"/>
    <property type="evidence" value="ECO:0007669"/>
    <property type="project" value="InterPro"/>
</dbReference>
<dbReference type="InterPro" id="IPR051018">
    <property type="entry name" value="Bacteriophage_GH24"/>
</dbReference>
<dbReference type="InterPro" id="IPR023346">
    <property type="entry name" value="Lysozyme-like_dom_sf"/>
</dbReference>
<evidence type="ECO:0000256" key="7">
    <source>
        <dbReference type="RuleBase" id="RU003788"/>
    </source>
</evidence>
<dbReference type="CDD" id="cd00737">
    <property type="entry name" value="lyz_endolysin_autolysin"/>
    <property type="match status" value="1"/>
</dbReference>
<keyword evidence="9" id="KW-1185">Reference proteome</keyword>
<sequence>MKGGQTMMLPSEQLIQKLMTFEGLRLLAYLDAAGVPTIGYGHTRGVKMGDRITAYWACELLRRDVDEVCREVMALGVVKTQGQLDALVSFAFNLGIRQLRRSTLLKQILRGASEQTIRREFMRWVYADGKRLRGLVARREWEMNRFFES</sequence>
<dbReference type="Gene3D" id="1.10.530.40">
    <property type="match status" value="1"/>
</dbReference>
<keyword evidence="6 7" id="KW-0326">Glycosidase</keyword>